<evidence type="ECO:0000313" key="2">
    <source>
        <dbReference type="Proteomes" id="UP001437256"/>
    </source>
</evidence>
<organism evidence="1 2">
    <name type="scientific">Marasmius tenuissimus</name>
    <dbReference type="NCBI Taxonomy" id="585030"/>
    <lineage>
        <taxon>Eukaryota</taxon>
        <taxon>Fungi</taxon>
        <taxon>Dikarya</taxon>
        <taxon>Basidiomycota</taxon>
        <taxon>Agaricomycotina</taxon>
        <taxon>Agaricomycetes</taxon>
        <taxon>Agaricomycetidae</taxon>
        <taxon>Agaricales</taxon>
        <taxon>Marasmiineae</taxon>
        <taxon>Marasmiaceae</taxon>
        <taxon>Marasmius</taxon>
    </lineage>
</organism>
<name>A0ABR2Z821_9AGAR</name>
<keyword evidence="2" id="KW-1185">Reference proteome</keyword>
<reference evidence="1 2" key="1">
    <citation type="submission" date="2024-05" db="EMBL/GenBank/DDBJ databases">
        <title>A draft genome resource for the thread blight pathogen Marasmius tenuissimus strain MS-2.</title>
        <authorList>
            <person name="Yulfo-Soto G.E."/>
            <person name="Baruah I.K."/>
            <person name="Amoako-Attah I."/>
            <person name="Bukari Y."/>
            <person name="Meinhardt L.W."/>
            <person name="Bailey B.A."/>
            <person name="Cohen S.P."/>
        </authorList>
    </citation>
    <scope>NUCLEOTIDE SEQUENCE [LARGE SCALE GENOMIC DNA]</scope>
    <source>
        <strain evidence="1 2">MS-2</strain>
    </source>
</reference>
<proteinExistence type="predicted"/>
<feature type="non-terminal residue" evidence="1">
    <location>
        <position position="444"/>
    </location>
</feature>
<comment type="caution">
    <text evidence="1">The sequence shown here is derived from an EMBL/GenBank/DDBJ whole genome shotgun (WGS) entry which is preliminary data.</text>
</comment>
<accession>A0ABR2Z821</accession>
<protein>
    <submittedName>
        <fullName evidence="1">Uncharacterized protein</fullName>
    </submittedName>
</protein>
<sequence>MPTGRIKLINTISETGVERRTYEEPRSMSWLEGSDTSRAKRVLHLACAVRGTRESPPFLIAKYTGRDAKRAFKMDIMRFSQFKDPIFPQLHGFNDSGIPMAIFHDLLIPVNHAIEHAQNSPALLCYLRLQGETAASSLSPTIASIILSDPYPPNEHIWIKPQTGDVCLGPAGPWIDLRFPIWVHPASPHNPHLGRSPLPLSAYNNPALFDYLVQNATSEFVVYALSQQYTWSYYHDEINYDQHILHVRRRFHRQPVAKFPESTWTFTFYCFPYDDNVPHNEELAETLMEDGRTRLTIWNHEIEHRSLNFHFFQDREPWYSYSAAWLCQAVHVFHILGIPREEWEDFTLLPVYDIFLSLSTFGHAQSHQNCDHRFDPPYYLFVLPPPRLPDTTPDLVSWNRAPAGSLCYWSVDPDGNSRMPEAHHMALGLPRFYASEHGLRAGWK</sequence>
<evidence type="ECO:0000313" key="1">
    <source>
        <dbReference type="EMBL" id="KAL0057397.1"/>
    </source>
</evidence>
<dbReference type="EMBL" id="JBBXMP010000551">
    <property type="protein sequence ID" value="KAL0057397.1"/>
    <property type="molecule type" value="Genomic_DNA"/>
</dbReference>
<gene>
    <name evidence="1" type="ORF">AAF712_015958</name>
</gene>
<dbReference type="Proteomes" id="UP001437256">
    <property type="component" value="Unassembled WGS sequence"/>
</dbReference>